<protein>
    <recommendedName>
        <fullName evidence="1">CSD domain-containing protein</fullName>
    </recommendedName>
</protein>
<organism evidence="2 3">
    <name type="scientific">Symbiodinium microadriaticum</name>
    <name type="common">Dinoflagellate</name>
    <name type="synonym">Zooxanthella microadriatica</name>
    <dbReference type="NCBI Taxonomy" id="2951"/>
    <lineage>
        <taxon>Eukaryota</taxon>
        <taxon>Sar</taxon>
        <taxon>Alveolata</taxon>
        <taxon>Dinophyceae</taxon>
        <taxon>Suessiales</taxon>
        <taxon>Symbiodiniaceae</taxon>
        <taxon>Symbiodinium</taxon>
    </lineage>
</organism>
<evidence type="ECO:0000313" key="2">
    <source>
        <dbReference type="EMBL" id="OLQ14016.1"/>
    </source>
</evidence>
<name>A0A1Q9F2U7_SYMMI</name>
<dbReference type="Gene3D" id="2.40.50.140">
    <property type="entry name" value="Nucleic acid-binding proteins"/>
    <property type="match status" value="2"/>
</dbReference>
<reference evidence="2 3" key="1">
    <citation type="submission" date="2016-02" db="EMBL/GenBank/DDBJ databases">
        <title>Genome analysis of coral dinoflagellate symbionts highlights evolutionary adaptations to a symbiotic lifestyle.</title>
        <authorList>
            <person name="Aranda M."/>
            <person name="Li Y."/>
            <person name="Liew Y.J."/>
            <person name="Baumgarten S."/>
            <person name="Simakov O."/>
            <person name="Wilson M."/>
            <person name="Piel J."/>
            <person name="Ashoor H."/>
            <person name="Bougouffa S."/>
            <person name="Bajic V.B."/>
            <person name="Ryu T."/>
            <person name="Ravasi T."/>
            <person name="Bayer T."/>
            <person name="Micklem G."/>
            <person name="Kim H."/>
            <person name="Bhak J."/>
            <person name="Lajeunesse T.C."/>
            <person name="Voolstra C.R."/>
        </authorList>
    </citation>
    <scope>NUCLEOTIDE SEQUENCE [LARGE SCALE GENOMIC DNA]</scope>
    <source>
        <strain evidence="2 3">CCMP2467</strain>
    </source>
</reference>
<dbReference type="GO" id="GO:0003676">
    <property type="term" value="F:nucleic acid binding"/>
    <property type="evidence" value="ECO:0007669"/>
    <property type="project" value="InterPro"/>
</dbReference>
<evidence type="ECO:0000259" key="1">
    <source>
        <dbReference type="PROSITE" id="PS51857"/>
    </source>
</evidence>
<sequence length="274" mass="27413">MRTRTAEQKERGPQAVGEVQAMGPMGAQQPMQGYAQMGAGGGYMGGAGGGYMGGAGGGYMGGGGGGYMSQLGAPMVPVTGMGGMGMSHPGMGAAPLPSPNQVLYGTIKQINQEKGWGHITCKALEKFLGKADIFVLPTSMAEVPGATAGAEVSFNVSAGHKGPHAINIKFCEISAAAGQSFSGTVSSFNPGKGWGFIESPQAKELFGTDIFFHQKAVVGDAVAAGDWVSFSIDVSGGRPSGANVEKVPGGGGEGAYGGYGKAAVASAVPSYSPY</sequence>
<gene>
    <name evidence="2" type="ORF">AK812_SmicGene1979</name>
</gene>
<accession>A0A1Q9F2U7</accession>
<dbReference type="SMART" id="SM00357">
    <property type="entry name" value="CSP"/>
    <property type="match status" value="2"/>
</dbReference>
<keyword evidence="3" id="KW-1185">Reference proteome</keyword>
<dbReference type="OrthoDB" id="444226at2759"/>
<dbReference type="OMA" id="GHITCKA"/>
<comment type="caution">
    <text evidence="2">The sequence shown here is derived from an EMBL/GenBank/DDBJ whole genome shotgun (WGS) entry which is preliminary data.</text>
</comment>
<dbReference type="AlphaFoldDB" id="A0A1Q9F2U7"/>
<dbReference type="PROSITE" id="PS51857">
    <property type="entry name" value="CSD_2"/>
    <property type="match status" value="1"/>
</dbReference>
<dbReference type="Pfam" id="PF00313">
    <property type="entry name" value="CSD"/>
    <property type="match status" value="1"/>
</dbReference>
<dbReference type="InterPro" id="IPR002059">
    <property type="entry name" value="CSP_DNA-bd"/>
</dbReference>
<evidence type="ECO:0000313" key="3">
    <source>
        <dbReference type="Proteomes" id="UP000186817"/>
    </source>
</evidence>
<dbReference type="EMBL" id="LSRX01000021">
    <property type="protein sequence ID" value="OLQ14016.1"/>
    <property type="molecule type" value="Genomic_DNA"/>
</dbReference>
<dbReference type="Proteomes" id="UP000186817">
    <property type="component" value="Unassembled WGS sequence"/>
</dbReference>
<dbReference type="InterPro" id="IPR011129">
    <property type="entry name" value="CSD"/>
</dbReference>
<feature type="domain" description="CSD" evidence="1">
    <location>
        <begin position="180"/>
        <end position="246"/>
    </location>
</feature>
<proteinExistence type="predicted"/>
<dbReference type="SUPFAM" id="SSF50249">
    <property type="entry name" value="Nucleic acid-binding proteins"/>
    <property type="match status" value="2"/>
</dbReference>
<dbReference type="InterPro" id="IPR012340">
    <property type="entry name" value="NA-bd_OB-fold"/>
</dbReference>